<dbReference type="OrthoDB" id="1095281at2"/>
<name>A0A5D9A0P1_9FLAO</name>
<keyword evidence="1" id="KW-0614">Plasmid</keyword>
<evidence type="ECO:0000313" key="1">
    <source>
        <dbReference type="EMBL" id="TZF99254.1"/>
    </source>
</evidence>
<gene>
    <name evidence="1" type="ORF">FW781_04830</name>
</gene>
<protein>
    <submittedName>
        <fullName evidence="1">Uncharacterized protein</fullName>
    </submittedName>
</protein>
<sequence length="576" mass="66788">MNKSQIISKLVGNLLDIQTDGDHITVAELKTIDKNGLKETIDINTALVSSSIISKIKSSHVNPYINLSGAYYREDYEYKPSFSLYLSKSSGLSKAEPLVVSWCSDNHTTLMVDQGFLSAFKLSPRLLDNEILWDDLKEPEYDVVKIKPLSEYKFPTHSEAYVKIKKDYLDIYLAYRKKEAVQVFTIKRDITIDEEISTLLKNKKHFIEEFKQFEIKISRVDHKENTARLEINGFKVLLENRDDNEEKETVTGHHWKGIDGLVTEWRARHEMPFEYVYVSDKVLAVYEADEDYEVHPLSGSVSYRNQWAVTHCDRVGKNAIKIDIKKLYEGNRYTVIDYWNKFSIHPSEIIEGENIAEKAERLTRKFFLFGQIFTGLFNHLFELNYSAKDLIGLDEEHIEYTGWSEFTEFNAIAQHVNLQSFSKEQFISRCKKLYILLGENLKEKPLRRIVDMLGFPASDTEKFRSIKLLELIIAYIKVTEESGLHPLVNKEIIVERVLENKSFNALLELSAVNSIRQLDAHKTNDSKARLHKALTDLGVEPNSISNNYPDACWQIYDSLDEMFLRLNVLFSNFLLK</sequence>
<dbReference type="AlphaFoldDB" id="A0A5D9A0P1"/>
<dbReference type="EMBL" id="VTRU01000001">
    <property type="protein sequence ID" value="TZF99254.1"/>
    <property type="molecule type" value="Genomic_DNA"/>
</dbReference>
<dbReference type="Proteomes" id="UP000323884">
    <property type="component" value="Unassembled WGS sequence"/>
</dbReference>
<organism evidence="1 2">
    <name type="scientific">Chryseobacterium panacisoli</name>
    <dbReference type="NCBI Taxonomy" id="1807141"/>
    <lineage>
        <taxon>Bacteria</taxon>
        <taxon>Pseudomonadati</taxon>
        <taxon>Bacteroidota</taxon>
        <taxon>Flavobacteriia</taxon>
        <taxon>Flavobacteriales</taxon>
        <taxon>Weeksellaceae</taxon>
        <taxon>Chryseobacterium group</taxon>
        <taxon>Chryseobacterium</taxon>
    </lineage>
</organism>
<reference evidence="1 2" key="1">
    <citation type="submission" date="2019-08" db="EMBL/GenBank/DDBJ databases">
        <title>Draft genome sequence of Chryseobacterium sp. Gsoil 183.</title>
        <authorList>
            <person name="Im W.-T."/>
        </authorList>
    </citation>
    <scope>NUCLEOTIDE SEQUENCE [LARGE SCALE GENOMIC DNA]</scope>
    <source>
        <strain evidence="1 2">Gsoil 183</strain>
        <plasmid evidence="1">unnamed1</plasmid>
    </source>
</reference>
<evidence type="ECO:0000313" key="2">
    <source>
        <dbReference type="Proteomes" id="UP000323884"/>
    </source>
</evidence>
<geneLocation type="plasmid" evidence="1">
    <name>unnamed1</name>
</geneLocation>
<accession>A0A5D9A0P1</accession>
<comment type="caution">
    <text evidence="1">The sequence shown here is derived from an EMBL/GenBank/DDBJ whole genome shotgun (WGS) entry which is preliminary data.</text>
</comment>
<proteinExistence type="predicted"/>
<keyword evidence="2" id="KW-1185">Reference proteome</keyword>
<dbReference type="RefSeq" id="WP_149386375.1">
    <property type="nucleotide sequence ID" value="NZ_VTRU01000001.1"/>
</dbReference>